<gene>
    <name evidence="1" type="ORF">PQO03_02265</name>
</gene>
<sequence>MILIHKNGTRIKLYSEESLTTLDDSPVLHICTEDGANSSEMKARLDKMLSQKLEWYIAYGPDALLWCQKAELLKISEIEQEPESEYKFSTFSFDDEQDLSMALHQLTSFSSASNNNQVYKEFIVISDSIEETKLCLGVLGYQTLL</sequence>
<evidence type="ECO:0000313" key="2">
    <source>
        <dbReference type="Proteomes" id="UP001214250"/>
    </source>
</evidence>
<organism evidence="1 2">
    <name type="scientific">Lentisphaera profundi</name>
    <dbReference type="NCBI Taxonomy" id="1658616"/>
    <lineage>
        <taxon>Bacteria</taxon>
        <taxon>Pseudomonadati</taxon>
        <taxon>Lentisphaerota</taxon>
        <taxon>Lentisphaeria</taxon>
        <taxon>Lentisphaerales</taxon>
        <taxon>Lentisphaeraceae</taxon>
        <taxon>Lentisphaera</taxon>
    </lineage>
</organism>
<protein>
    <submittedName>
        <fullName evidence="1">Uncharacterized protein</fullName>
    </submittedName>
</protein>
<proteinExistence type="predicted"/>
<evidence type="ECO:0000313" key="1">
    <source>
        <dbReference type="EMBL" id="WDE96784.1"/>
    </source>
</evidence>
<accession>A0ABY7VSR4</accession>
<keyword evidence="2" id="KW-1185">Reference proteome</keyword>
<dbReference type="EMBL" id="CP117811">
    <property type="protein sequence ID" value="WDE96784.1"/>
    <property type="molecule type" value="Genomic_DNA"/>
</dbReference>
<dbReference type="Proteomes" id="UP001214250">
    <property type="component" value="Chromosome 1"/>
</dbReference>
<reference evidence="1 2" key="1">
    <citation type="submission" date="2023-02" db="EMBL/GenBank/DDBJ databases">
        <title>Genome sequence of Lentisphaera profundi SAORIC-696.</title>
        <authorList>
            <person name="Kim e."/>
            <person name="Cho J.-C."/>
            <person name="Choi A."/>
            <person name="Kang I."/>
        </authorList>
    </citation>
    <scope>NUCLEOTIDE SEQUENCE [LARGE SCALE GENOMIC DNA]</scope>
    <source>
        <strain evidence="1 2">SAORIC-696</strain>
    </source>
</reference>
<dbReference type="RefSeq" id="WP_274150849.1">
    <property type="nucleotide sequence ID" value="NZ_CP117811.1"/>
</dbReference>
<name>A0ABY7VSR4_9BACT</name>